<dbReference type="AlphaFoldDB" id="A0ABD1QSE3"/>
<evidence type="ECO:0000313" key="2">
    <source>
        <dbReference type="Proteomes" id="UP001604277"/>
    </source>
</evidence>
<evidence type="ECO:0000313" key="1">
    <source>
        <dbReference type="EMBL" id="KAL2479132.1"/>
    </source>
</evidence>
<keyword evidence="2" id="KW-1185">Reference proteome</keyword>
<protein>
    <submittedName>
        <fullName evidence="1">Uncharacterized protein</fullName>
    </submittedName>
</protein>
<gene>
    <name evidence="1" type="ORF">Fot_48146</name>
</gene>
<sequence>MREELENQGSEDQLRSNRCLNCTLDQWSVLNTVERVGPSSLCKKFSNDTSTMDINDKYFNDHDSDDEADNHLPKVSTILVRLLLSPVMILRKWEMVIEDMHLSS</sequence>
<name>A0ABD1QSE3_9LAMI</name>
<comment type="caution">
    <text evidence="1">The sequence shown here is derived from an EMBL/GenBank/DDBJ whole genome shotgun (WGS) entry which is preliminary data.</text>
</comment>
<accession>A0ABD1QSE3</accession>
<dbReference type="Proteomes" id="UP001604277">
    <property type="component" value="Unassembled WGS sequence"/>
</dbReference>
<proteinExistence type="predicted"/>
<organism evidence="1 2">
    <name type="scientific">Forsythia ovata</name>
    <dbReference type="NCBI Taxonomy" id="205694"/>
    <lineage>
        <taxon>Eukaryota</taxon>
        <taxon>Viridiplantae</taxon>
        <taxon>Streptophyta</taxon>
        <taxon>Embryophyta</taxon>
        <taxon>Tracheophyta</taxon>
        <taxon>Spermatophyta</taxon>
        <taxon>Magnoliopsida</taxon>
        <taxon>eudicotyledons</taxon>
        <taxon>Gunneridae</taxon>
        <taxon>Pentapetalae</taxon>
        <taxon>asterids</taxon>
        <taxon>lamiids</taxon>
        <taxon>Lamiales</taxon>
        <taxon>Oleaceae</taxon>
        <taxon>Forsythieae</taxon>
        <taxon>Forsythia</taxon>
    </lineage>
</organism>
<reference evidence="2" key="1">
    <citation type="submission" date="2024-07" db="EMBL/GenBank/DDBJ databases">
        <title>Two chromosome-level genome assemblies of Korean endemic species Abeliophyllum distichum and Forsythia ovata (Oleaceae).</title>
        <authorList>
            <person name="Jang H."/>
        </authorList>
    </citation>
    <scope>NUCLEOTIDE SEQUENCE [LARGE SCALE GENOMIC DNA]</scope>
</reference>
<dbReference type="EMBL" id="JBFOLJ010000014">
    <property type="protein sequence ID" value="KAL2479132.1"/>
    <property type="molecule type" value="Genomic_DNA"/>
</dbReference>